<protein>
    <submittedName>
        <fullName evidence="2">PPR32 phosphatase</fullName>
    </submittedName>
</protein>
<feature type="compositionally biased region" description="Basic and acidic residues" evidence="1">
    <location>
        <begin position="154"/>
        <end position="164"/>
    </location>
</feature>
<feature type="region of interest" description="Disordered" evidence="1">
    <location>
        <begin position="138"/>
        <end position="194"/>
    </location>
</feature>
<feature type="compositionally biased region" description="Basic and acidic residues" evidence="1">
    <location>
        <begin position="180"/>
        <end position="194"/>
    </location>
</feature>
<dbReference type="Proteomes" id="UP000557271">
    <property type="component" value="Unassembled WGS sequence"/>
</dbReference>
<evidence type="ECO:0000256" key="1">
    <source>
        <dbReference type="SAM" id="MobiDB-lite"/>
    </source>
</evidence>
<gene>
    <name evidence="2" type="primary">Ppp1r32</name>
    <name evidence="2" type="ORF">CHIMIN_R15347</name>
</gene>
<evidence type="ECO:0000313" key="2">
    <source>
        <dbReference type="EMBL" id="NWY54620.1"/>
    </source>
</evidence>
<dbReference type="OrthoDB" id="9980630at2759"/>
<name>A0A7K7FBE5_CHIMN</name>
<accession>A0A7K7FBE5</accession>
<dbReference type="PANTHER" id="PTHR34349">
    <property type="entry name" value="PROTEIN PHOSPHATASE 1 REGULATORY SUBUNIT 32"/>
    <property type="match status" value="1"/>
</dbReference>
<reference evidence="2 3" key="1">
    <citation type="submission" date="2019-09" db="EMBL/GenBank/DDBJ databases">
        <title>Bird 10,000 Genomes (B10K) Project - Family phase.</title>
        <authorList>
            <person name="Zhang G."/>
        </authorList>
    </citation>
    <scope>NUCLEOTIDE SEQUENCE [LARGE SCALE GENOMIC DNA]</scope>
    <source>
        <strain evidence="2">B10K-UC-030-51</strain>
    </source>
</reference>
<dbReference type="GO" id="GO:0019902">
    <property type="term" value="F:phosphatase binding"/>
    <property type="evidence" value="ECO:0007669"/>
    <property type="project" value="TreeGrafter"/>
</dbReference>
<organism evidence="2 3">
    <name type="scientific">Chionis minor</name>
    <name type="common">Black-faced sheathbill</name>
    <dbReference type="NCBI Taxonomy" id="227182"/>
    <lineage>
        <taxon>Eukaryota</taxon>
        <taxon>Metazoa</taxon>
        <taxon>Chordata</taxon>
        <taxon>Craniata</taxon>
        <taxon>Vertebrata</taxon>
        <taxon>Euteleostomi</taxon>
        <taxon>Archelosauria</taxon>
        <taxon>Archosauria</taxon>
        <taxon>Dinosauria</taxon>
        <taxon>Saurischia</taxon>
        <taxon>Theropoda</taxon>
        <taxon>Coelurosauria</taxon>
        <taxon>Aves</taxon>
        <taxon>Neognathae</taxon>
        <taxon>Neoaves</taxon>
        <taxon>Charadriiformes</taxon>
        <taxon>Chionididae</taxon>
        <taxon>Chionis</taxon>
    </lineage>
</organism>
<feature type="non-terminal residue" evidence="2">
    <location>
        <position position="1"/>
    </location>
</feature>
<proteinExistence type="predicted"/>
<sequence>MASACPFVCPHAELPSLLLGSPAARLGTVSPSAKSCTGGSTDLMNFYATSYVVAHGQPRFRPCLGHHAGTGYVSNNNSAVSLLLRPRSAAEGYAATSTTTEHFQPFWLPDGRSPLPRHVHQAGSGYLQGSSLSCFRTGGVGPPQTQLLQGPPKTSREHGTESHGARPAQPDILQKTTIGTEERSGFTRATARRDSVLPALLHQPV</sequence>
<dbReference type="Pfam" id="PF15691">
    <property type="entry name" value="PPP1R32"/>
    <property type="match status" value="1"/>
</dbReference>
<keyword evidence="3" id="KW-1185">Reference proteome</keyword>
<comment type="caution">
    <text evidence="2">The sequence shown here is derived from an EMBL/GenBank/DDBJ whole genome shotgun (WGS) entry which is preliminary data.</text>
</comment>
<feature type="compositionally biased region" description="Low complexity" evidence="1">
    <location>
        <begin position="142"/>
        <end position="152"/>
    </location>
</feature>
<evidence type="ECO:0000313" key="3">
    <source>
        <dbReference type="Proteomes" id="UP000557271"/>
    </source>
</evidence>
<dbReference type="EMBL" id="VZSF01004290">
    <property type="protein sequence ID" value="NWY54620.1"/>
    <property type="molecule type" value="Genomic_DNA"/>
</dbReference>
<dbReference type="InterPro" id="IPR031410">
    <property type="entry name" value="SAXO4"/>
</dbReference>
<feature type="non-terminal residue" evidence="2">
    <location>
        <position position="205"/>
    </location>
</feature>
<dbReference type="AlphaFoldDB" id="A0A7K7FBE5"/>
<dbReference type="PANTHER" id="PTHR34349:SF1">
    <property type="entry name" value="PROTEIN PHOSPHATASE 1 REGULATORY SUBUNIT 32"/>
    <property type="match status" value="1"/>
</dbReference>